<comment type="subcellular location">
    <subcellularLocation>
        <location evidence="1">Cell membrane</location>
        <topology evidence="1">Multi-pass membrane protein</topology>
    </subcellularLocation>
</comment>
<reference evidence="8" key="1">
    <citation type="journal article" date="2014" name="Front. Microbiol.">
        <title>High frequency of phylogenetically diverse reductive dehalogenase-homologous genes in deep subseafloor sedimentary metagenomes.</title>
        <authorList>
            <person name="Kawai M."/>
            <person name="Futagami T."/>
            <person name="Toyoda A."/>
            <person name="Takaki Y."/>
            <person name="Nishi S."/>
            <person name="Hori S."/>
            <person name="Arai W."/>
            <person name="Tsubouchi T."/>
            <person name="Morono Y."/>
            <person name="Uchiyama I."/>
            <person name="Ito T."/>
            <person name="Fujiyama A."/>
            <person name="Inagaki F."/>
            <person name="Takami H."/>
        </authorList>
    </citation>
    <scope>NUCLEOTIDE SEQUENCE</scope>
    <source>
        <strain evidence="8">Expedition CK06-06</strain>
    </source>
</reference>
<dbReference type="GO" id="GO:0022857">
    <property type="term" value="F:transmembrane transporter activity"/>
    <property type="evidence" value="ECO:0007669"/>
    <property type="project" value="InterPro"/>
</dbReference>
<feature type="transmembrane region" description="Helical" evidence="6">
    <location>
        <begin position="167"/>
        <end position="185"/>
    </location>
</feature>
<evidence type="ECO:0000256" key="5">
    <source>
        <dbReference type="ARBA" id="ARBA00023136"/>
    </source>
</evidence>
<feature type="transmembrane region" description="Helical" evidence="6">
    <location>
        <begin position="136"/>
        <end position="155"/>
    </location>
</feature>
<dbReference type="GO" id="GO:0005886">
    <property type="term" value="C:plasma membrane"/>
    <property type="evidence" value="ECO:0007669"/>
    <property type="project" value="UniProtKB-SubCell"/>
</dbReference>
<protein>
    <recommendedName>
        <fullName evidence="7">Major facilitator superfamily (MFS) profile domain-containing protein</fullName>
    </recommendedName>
</protein>
<feature type="domain" description="Major facilitator superfamily (MFS) profile" evidence="7">
    <location>
        <begin position="102"/>
        <end position="255"/>
    </location>
</feature>
<name>X0VXY9_9ZZZZ</name>
<dbReference type="PANTHER" id="PTHR43124">
    <property type="entry name" value="PURINE EFFLUX PUMP PBUE"/>
    <property type="match status" value="1"/>
</dbReference>
<evidence type="ECO:0000256" key="4">
    <source>
        <dbReference type="ARBA" id="ARBA00022989"/>
    </source>
</evidence>
<gene>
    <name evidence="8" type="ORF">S01H1_60019</name>
</gene>
<dbReference type="InterPro" id="IPR036259">
    <property type="entry name" value="MFS_trans_sf"/>
</dbReference>
<feature type="transmembrane region" description="Helical" evidence="6">
    <location>
        <begin position="59"/>
        <end position="79"/>
    </location>
</feature>
<keyword evidence="5 6" id="KW-0472">Membrane</keyword>
<accession>X0VXY9</accession>
<comment type="caution">
    <text evidence="8">The sequence shown here is derived from an EMBL/GenBank/DDBJ whole genome shotgun (WGS) entry which is preliminary data.</text>
</comment>
<dbReference type="AlphaFoldDB" id="X0VXY9"/>
<evidence type="ECO:0000256" key="3">
    <source>
        <dbReference type="ARBA" id="ARBA00022692"/>
    </source>
</evidence>
<dbReference type="Pfam" id="PF07690">
    <property type="entry name" value="MFS_1"/>
    <property type="match status" value="1"/>
</dbReference>
<organism evidence="8">
    <name type="scientific">marine sediment metagenome</name>
    <dbReference type="NCBI Taxonomy" id="412755"/>
    <lineage>
        <taxon>unclassified sequences</taxon>
        <taxon>metagenomes</taxon>
        <taxon>ecological metagenomes</taxon>
    </lineage>
</organism>
<dbReference type="Gene3D" id="1.20.1250.20">
    <property type="entry name" value="MFS general substrate transporter like domains"/>
    <property type="match status" value="2"/>
</dbReference>
<keyword evidence="3 6" id="KW-0812">Transmembrane</keyword>
<feature type="non-terminal residue" evidence="8">
    <location>
        <position position="255"/>
    </location>
</feature>
<dbReference type="SUPFAM" id="SSF103473">
    <property type="entry name" value="MFS general substrate transporter"/>
    <property type="match status" value="1"/>
</dbReference>
<keyword evidence="2" id="KW-1003">Cell membrane</keyword>
<keyword evidence="4 6" id="KW-1133">Transmembrane helix</keyword>
<dbReference type="PROSITE" id="PS50850">
    <property type="entry name" value="MFS"/>
    <property type="match status" value="1"/>
</dbReference>
<evidence type="ECO:0000256" key="1">
    <source>
        <dbReference type="ARBA" id="ARBA00004651"/>
    </source>
</evidence>
<sequence length="255" mass="26717">ALTGLAAATWVPLIAVYSGLYPPKQAVYATSILSLSASIGRMLATNSTGFLNRLGGYSLAFYLAAAAAMVAIVIVVSTGKDEKKQKQISFASVFALFRRADVMLTSCVSLVAQIGNYAVTFGFLPILAQDLGANDVIKSLMVGLNLAVYTAANLMNTLIVKRVNHALVLYTGVLVTTGAITLIALSDRIALLFVGAALMGLANGFTYPTLMGLAIKDIDQSLRSSAMGIHQSIYAIGMFAGPWIGGILAEAMGIR</sequence>
<evidence type="ECO:0000259" key="7">
    <source>
        <dbReference type="PROSITE" id="PS50850"/>
    </source>
</evidence>
<dbReference type="EMBL" id="BARS01039296">
    <property type="protein sequence ID" value="GAG17308.1"/>
    <property type="molecule type" value="Genomic_DNA"/>
</dbReference>
<dbReference type="InterPro" id="IPR050189">
    <property type="entry name" value="MFS_Efflux_Transporters"/>
</dbReference>
<feature type="non-terminal residue" evidence="8">
    <location>
        <position position="1"/>
    </location>
</feature>
<proteinExistence type="predicted"/>
<evidence type="ECO:0000256" key="6">
    <source>
        <dbReference type="SAM" id="Phobius"/>
    </source>
</evidence>
<dbReference type="InterPro" id="IPR011701">
    <property type="entry name" value="MFS"/>
</dbReference>
<feature type="transmembrane region" description="Helical" evidence="6">
    <location>
        <begin position="100"/>
        <end position="124"/>
    </location>
</feature>
<feature type="transmembrane region" description="Helical" evidence="6">
    <location>
        <begin position="191"/>
        <end position="213"/>
    </location>
</feature>
<dbReference type="InterPro" id="IPR020846">
    <property type="entry name" value="MFS_dom"/>
</dbReference>
<evidence type="ECO:0000313" key="8">
    <source>
        <dbReference type="EMBL" id="GAG17308.1"/>
    </source>
</evidence>
<feature type="transmembrane region" description="Helical" evidence="6">
    <location>
        <begin position="233"/>
        <end position="254"/>
    </location>
</feature>
<dbReference type="PANTHER" id="PTHR43124:SF3">
    <property type="entry name" value="CHLORAMPHENICOL EFFLUX PUMP RV0191"/>
    <property type="match status" value="1"/>
</dbReference>
<evidence type="ECO:0000256" key="2">
    <source>
        <dbReference type="ARBA" id="ARBA00022475"/>
    </source>
</evidence>